<dbReference type="Gene3D" id="2.40.420.20">
    <property type="match status" value="1"/>
</dbReference>
<protein>
    <submittedName>
        <fullName evidence="6">Efflux RND transporter periplasmic adaptor subunit</fullName>
    </submittedName>
</protein>
<evidence type="ECO:0000259" key="4">
    <source>
        <dbReference type="Pfam" id="PF25967"/>
    </source>
</evidence>
<dbReference type="Gene3D" id="2.40.50.100">
    <property type="match status" value="1"/>
</dbReference>
<dbReference type="PANTHER" id="PTHR30469">
    <property type="entry name" value="MULTIDRUG RESISTANCE PROTEIN MDTA"/>
    <property type="match status" value="1"/>
</dbReference>
<feature type="domain" description="Multidrug resistance protein MdtA-like barrel-sandwich hybrid" evidence="3">
    <location>
        <begin position="61"/>
        <end position="219"/>
    </location>
</feature>
<evidence type="ECO:0000313" key="7">
    <source>
        <dbReference type="Proteomes" id="UP001501725"/>
    </source>
</evidence>
<dbReference type="Gene3D" id="2.40.30.170">
    <property type="match status" value="1"/>
</dbReference>
<keyword evidence="1" id="KW-0813">Transport</keyword>
<evidence type="ECO:0000256" key="2">
    <source>
        <dbReference type="SAM" id="MobiDB-lite"/>
    </source>
</evidence>
<evidence type="ECO:0000259" key="5">
    <source>
        <dbReference type="Pfam" id="PF25990"/>
    </source>
</evidence>
<comment type="caution">
    <text evidence="6">The sequence shown here is derived from an EMBL/GenBank/DDBJ whole genome shotgun (WGS) entry which is preliminary data.</text>
</comment>
<dbReference type="Pfam" id="PF25917">
    <property type="entry name" value="BSH_RND"/>
    <property type="match status" value="1"/>
</dbReference>
<dbReference type="EMBL" id="BAABGY010000002">
    <property type="protein sequence ID" value="GAA4321959.1"/>
    <property type="molecule type" value="Genomic_DNA"/>
</dbReference>
<dbReference type="Pfam" id="PF25967">
    <property type="entry name" value="RND-MFP_C"/>
    <property type="match status" value="1"/>
</dbReference>
<feature type="domain" description="Multidrug resistance protein MdtA-like C-terminal permuted SH3" evidence="4">
    <location>
        <begin position="392"/>
        <end position="429"/>
    </location>
</feature>
<proteinExistence type="predicted"/>
<organism evidence="6 7">
    <name type="scientific">Flaviaesturariibacter amylovorans</name>
    <dbReference type="NCBI Taxonomy" id="1084520"/>
    <lineage>
        <taxon>Bacteria</taxon>
        <taxon>Pseudomonadati</taxon>
        <taxon>Bacteroidota</taxon>
        <taxon>Chitinophagia</taxon>
        <taxon>Chitinophagales</taxon>
        <taxon>Chitinophagaceae</taxon>
        <taxon>Flaviaestuariibacter</taxon>
    </lineage>
</organism>
<dbReference type="Pfam" id="PF25990">
    <property type="entry name" value="Beta-barrel_YknX"/>
    <property type="match status" value="1"/>
</dbReference>
<dbReference type="SUPFAM" id="SSF111369">
    <property type="entry name" value="HlyD-like secretion proteins"/>
    <property type="match status" value="1"/>
</dbReference>
<dbReference type="RefSeq" id="WP_345253597.1">
    <property type="nucleotide sequence ID" value="NZ_BAABGY010000002.1"/>
</dbReference>
<evidence type="ECO:0000259" key="3">
    <source>
        <dbReference type="Pfam" id="PF25917"/>
    </source>
</evidence>
<name>A0ABP8GDB2_9BACT</name>
<dbReference type="InterPro" id="IPR058625">
    <property type="entry name" value="MdtA-like_BSH"/>
</dbReference>
<dbReference type="InterPro" id="IPR058627">
    <property type="entry name" value="MdtA-like_C"/>
</dbReference>
<sequence length="460" mass="49272">MNKSVKWTLVGLALVGGIVALAKMTGGDGDSGTKVAVEKIDTRSITETVSASGKIYPEVEVKVSPDISGEITALTVQEGDSVRKGQVLARIFADIYSSQRDQAAAQVAQSQASVANSAAGLAALKAQLDQDRNSYNRNKQLFDEKVISKAELEQFETKLQASQAQYNAAVQGIRAQQAGVQGSRTQLAQANKNLGRATIVAPMDGIVSQLNVKLGERVVGTAQMAGTEMLRVANMNTLEVRVDVGENDVVKVHTGDSADVQVDAYNNRKFRGVVTQIASSTNKTGGMQASTNDVTNYEVHIRIDPSSYADLMDPARPKAFPFRPGMNANASIKTRRRDNVLSIPITSVAARVKGSDKNLEENKKDKDKEKDNEGLDDAGTAGAGADGVEEVAFVVKTDGTVEKRVVTTGIQDMNYIEVLTGLKPGEQVVSAPFNAISKSLKNGDRVKVVKKDELFENKKK</sequence>
<keyword evidence="7" id="KW-1185">Reference proteome</keyword>
<dbReference type="Proteomes" id="UP001501725">
    <property type="component" value="Unassembled WGS sequence"/>
</dbReference>
<evidence type="ECO:0000256" key="1">
    <source>
        <dbReference type="ARBA" id="ARBA00022448"/>
    </source>
</evidence>
<dbReference type="Gene3D" id="1.10.287.470">
    <property type="entry name" value="Helix hairpin bin"/>
    <property type="match status" value="1"/>
</dbReference>
<evidence type="ECO:0000313" key="6">
    <source>
        <dbReference type="EMBL" id="GAA4321959.1"/>
    </source>
</evidence>
<dbReference type="PANTHER" id="PTHR30469:SF33">
    <property type="entry name" value="SLR1207 PROTEIN"/>
    <property type="match status" value="1"/>
</dbReference>
<reference evidence="7" key="1">
    <citation type="journal article" date="2019" name="Int. J. Syst. Evol. Microbiol.">
        <title>The Global Catalogue of Microorganisms (GCM) 10K type strain sequencing project: providing services to taxonomists for standard genome sequencing and annotation.</title>
        <authorList>
            <consortium name="The Broad Institute Genomics Platform"/>
            <consortium name="The Broad Institute Genome Sequencing Center for Infectious Disease"/>
            <person name="Wu L."/>
            <person name="Ma J."/>
        </authorList>
    </citation>
    <scope>NUCLEOTIDE SEQUENCE [LARGE SCALE GENOMIC DNA]</scope>
    <source>
        <strain evidence="7">JCM 17919</strain>
    </source>
</reference>
<feature type="domain" description="YknX-like beta-barrel" evidence="5">
    <location>
        <begin position="239"/>
        <end position="304"/>
    </location>
</feature>
<gene>
    <name evidence="6" type="ORF">GCM10023184_08050</name>
</gene>
<accession>A0ABP8GDB2</accession>
<feature type="region of interest" description="Disordered" evidence="2">
    <location>
        <begin position="354"/>
        <end position="383"/>
    </location>
</feature>
<feature type="compositionally biased region" description="Basic and acidic residues" evidence="2">
    <location>
        <begin position="354"/>
        <end position="373"/>
    </location>
</feature>
<dbReference type="InterPro" id="IPR058636">
    <property type="entry name" value="Beta-barrel_YknX"/>
</dbReference>